<reference evidence="3 4" key="2">
    <citation type="submission" date="2018-03" db="EMBL/GenBank/DDBJ databases">
        <title>The ancient ancestry and fast evolution of plastids.</title>
        <authorList>
            <person name="Moore K.R."/>
            <person name="Magnabosco C."/>
            <person name="Momper L."/>
            <person name="Gold D.A."/>
            <person name="Bosak T."/>
            <person name="Fournier G.P."/>
        </authorList>
    </citation>
    <scope>NUCLEOTIDE SEQUENCE [LARGE SCALE GENOMIC DNA]</scope>
    <source>
        <strain evidence="3 4">ULC18</strain>
    </source>
</reference>
<keyword evidence="2" id="KW-1133">Transmembrane helix</keyword>
<comment type="caution">
    <text evidence="3">The sequence shown here is derived from an EMBL/GenBank/DDBJ whole genome shotgun (WGS) entry which is preliminary data.</text>
</comment>
<dbReference type="EMBL" id="PVWK01000096">
    <property type="protein sequence ID" value="PSB27291.1"/>
    <property type="molecule type" value="Genomic_DNA"/>
</dbReference>
<proteinExistence type="predicted"/>
<dbReference type="Proteomes" id="UP000239576">
    <property type="component" value="Unassembled WGS sequence"/>
</dbReference>
<keyword evidence="4" id="KW-1185">Reference proteome</keyword>
<organism evidence="3 4">
    <name type="scientific">Stenomitos frigidus ULC18</name>
    <dbReference type="NCBI Taxonomy" id="2107698"/>
    <lineage>
        <taxon>Bacteria</taxon>
        <taxon>Bacillati</taxon>
        <taxon>Cyanobacteriota</taxon>
        <taxon>Cyanophyceae</taxon>
        <taxon>Leptolyngbyales</taxon>
        <taxon>Leptolyngbyaceae</taxon>
        <taxon>Stenomitos</taxon>
    </lineage>
</organism>
<sequence length="547" mass="58195">MSDPTNPMQGLPDEASDPSATSSPASQSIDPTEAARLAGYNPAETEQLVESAYRLVQAQEGGDTRPNHENPLVRLATVALPLGAIGGGAFGIWFLFLAPKGDKQPEVIASPTPTPTLTTDNEGTLKSQLAFQDQQSLVEKTEAKPNKRGKEAKESERQSTRSRRMASVSEPETIRSTPPARRYPTPVRARSATPAATSPKPESVDPFARWTALAKLGQQGAEKQGTAETISEAMTASNQPTGNAGMNNQLIPTVQVGMQSAAAEPSEEPDITEPHALLGLLQPPMFQVPADTQTVVASAKPFGGLGFGDTLTTEERILQADIDIAPASQPRRVAIGTTVSARVVVPMIASQDSQGLGRFVVELTQDVPAMDRSIALPKGTLLITELTNLEKQTHLVNQSAVAIVYKDHLGQPQQQQIPAESLLVRGRGGEPLIATSNSDPGGAIAGQDFLVSLLSGLGKIGEVVNRPQEDNTIILDGLSSSQVSRRTTREPNLLAAALEGAFGVAADRLRQRSDQATEALLSQPKVLIVKQDEEVSVVFNTFFEIQR</sequence>
<feature type="compositionally biased region" description="Basic and acidic residues" evidence="1">
    <location>
        <begin position="139"/>
        <end position="159"/>
    </location>
</feature>
<feature type="compositionally biased region" description="Low complexity" evidence="1">
    <location>
        <begin position="17"/>
        <end position="30"/>
    </location>
</feature>
<feature type="region of interest" description="Disordered" evidence="1">
    <location>
        <begin position="136"/>
        <end position="204"/>
    </location>
</feature>
<gene>
    <name evidence="3" type="ORF">C7B82_16730</name>
</gene>
<evidence type="ECO:0000256" key="2">
    <source>
        <dbReference type="SAM" id="Phobius"/>
    </source>
</evidence>
<reference evidence="4" key="1">
    <citation type="submission" date="2018-02" db="EMBL/GenBank/DDBJ databases">
        <authorList>
            <person name="Moore K."/>
            <person name="Momper L."/>
        </authorList>
    </citation>
    <scope>NUCLEOTIDE SEQUENCE [LARGE SCALE GENOMIC DNA]</scope>
    <source>
        <strain evidence="4">ULC18</strain>
    </source>
</reference>
<feature type="region of interest" description="Disordered" evidence="1">
    <location>
        <begin position="1"/>
        <end position="34"/>
    </location>
</feature>
<keyword evidence="2" id="KW-0472">Membrane</keyword>
<keyword evidence="2" id="KW-0812">Transmembrane</keyword>
<evidence type="ECO:0000313" key="4">
    <source>
        <dbReference type="Proteomes" id="UP000239576"/>
    </source>
</evidence>
<dbReference type="AlphaFoldDB" id="A0A2T1E3K1"/>
<evidence type="ECO:0008006" key="5">
    <source>
        <dbReference type="Google" id="ProtNLM"/>
    </source>
</evidence>
<accession>A0A2T1E3K1</accession>
<protein>
    <recommendedName>
        <fullName evidence="5">Conjugal transfer protein TrbI</fullName>
    </recommendedName>
</protein>
<dbReference type="OrthoDB" id="529757at2"/>
<name>A0A2T1E3K1_9CYAN</name>
<evidence type="ECO:0000313" key="3">
    <source>
        <dbReference type="EMBL" id="PSB27291.1"/>
    </source>
</evidence>
<dbReference type="RefSeq" id="WP_106257431.1">
    <property type="nucleotide sequence ID" value="NZ_CAWNSW010000095.1"/>
</dbReference>
<feature type="transmembrane region" description="Helical" evidence="2">
    <location>
        <begin position="75"/>
        <end position="96"/>
    </location>
</feature>
<evidence type="ECO:0000256" key="1">
    <source>
        <dbReference type="SAM" id="MobiDB-lite"/>
    </source>
</evidence>